<evidence type="ECO:0000313" key="2">
    <source>
        <dbReference type="Proteomes" id="UP000694906"/>
    </source>
</evidence>
<feature type="region of interest" description="Disordered" evidence="1">
    <location>
        <begin position="1"/>
        <end position="92"/>
    </location>
</feature>
<feature type="compositionally biased region" description="Basic residues" evidence="1">
    <location>
        <begin position="82"/>
        <end position="92"/>
    </location>
</feature>
<dbReference type="Proteomes" id="UP000694906">
    <property type="component" value="Unplaced"/>
</dbReference>
<gene>
    <name evidence="3" type="primary">LOC101725789</name>
</gene>
<dbReference type="GeneID" id="101725789"/>
<dbReference type="AlphaFoldDB" id="A0AAX6S409"/>
<name>A0AAX6S409_HETGA</name>
<evidence type="ECO:0000256" key="1">
    <source>
        <dbReference type="SAM" id="MobiDB-lite"/>
    </source>
</evidence>
<protein>
    <submittedName>
        <fullName evidence="3">Nuclear body protein SP140</fullName>
    </submittedName>
</protein>
<reference evidence="3" key="1">
    <citation type="submission" date="2025-08" db="UniProtKB">
        <authorList>
            <consortium name="RefSeq"/>
        </authorList>
    </citation>
    <scope>IDENTIFICATION</scope>
</reference>
<keyword evidence="2" id="KW-1185">Reference proteome</keyword>
<dbReference type="RefSeq" id="XP_021102727.1">
    <property type="nucleotide sequence ID" value="XM_021247068.1"/>
</dbReference>
<accession>A0AAX6S409</accession>
<sequence>MTNREAEKVLSLPPEDSNNGVEMSESEEPQETSSSLARCEPVSCDPEAPQMNGEAAEEAPSQEPCDNQEDTADMGNNLTLGKPKRKKRGRPS</sequence>
<organism evidence="2 3">
    <name type="scientific">Heterocephalus glaber</name>
    <name type="common">Naked mole rat</name>
    <dbReference type="NCBI Taxonomy" id="10181"/>
    <lineage>
        <taxon>Eukaryota</taxon>
        <taxon>Metazoa</taxon>
        <taxon>Chordata</taxon>
        <taxon>Craniata</taxon>
        <taxon>Vertebrata</taxon>
        <taxon>Euteleostomi</taxon>
        <taxon>Mammalia</taxon>
        <taxon>Eutheria</taxon>
        <taxon>Euarchontoglires</taxon>
        <taxon>Glires</taxon>
        <taxon>Rodentia</taxon>
        <taxon>Hystricomorpha</taxon>
        <taxon>Bathyergidae</taxon>
        <taxon>Heterocephalus</taxon>
    </lineage>
</organism>
<evidence type="ECO:0000313" key="3">
    <source>
        <dbReference type="RefSeq" id="XP_021102727.1"/>
    </source>
</evidence>
<proteinExistence type="predicted"/>